<keyword evidence="1" id="KW-0472">Membrane</keyword>
<proteinExistence type="predicted"/>
<name>E9H9N0_DAPPU</name>
<dbReference type="EMBL" id="GL732609">
    <property type="protein sequence ID" value="EFX71519.1"/>
    <property type="molecule type" value="Genomic_DNA"/>
</dbReference>
<gene>
    <name evidence="2" type="ORF">DAPPUDRAFT_308830</name>
</gene>
<keyword evidence="1" id="KW-0812">Transmembrane</keyword>
<accession>E9H9N0</accession>
<dbReference type="Proteomes" id="UP000000305">
    <property type="component" value="Unassembled WGS sequence"/>
</dbReference>
<dbReference type="KEGG" id="dpx:DAPPUDRAFT_308830"/>
<keyword evidence="3" id="KW-1185">Reference proteome</keyword>
<evidence type="ECO:0000313" key="2">
    <source>
        <dbReference type="EMBL" id="EFX71519.1"/>
    </source>
</evidence>
<sequence>MRGCTHTKSKIGGGREKSYQKILGYDIMLFCFFYCCCYLNLSVSPFVLMT</sequence>
<dbReference type="AlphaFoldDB" id="E9H9N0"/>
<protein>
    <submittedName>
        <fullName evidence="2">Uncharacterized protein</fullName>
    </submittedName>
</protein>
<feature type="transmembrane region" description="Helical" evidence="1">
    <location>
        <begin position="22"/>
        <end position="41"/>
    </location>
</feature>
<dbReference type="InParanoid" id="E9H9N0"/>
<keyword evidence="1" id="KW-1133">Transmembrane helix</keyword>
<organism evidence="2 3">
    <name type="scientific">Daphnia pulex</name>
    <name type="common">Water flea</name>
    <dbReference type="NCBI Taxonomy" id="6669"/>
    <lineage>
        <taxon>Eukaryota</taxon>
        <taxon>Metazoa</taxon>
        <taxon>Ecdysozoa</taxon>
        <taxon>Arthropoda</taxon>
        <taxon>Crustacea</taxon>
        <taxon>Branchiopoda</taxon>
        <taxon>Diplostraca</taxon>
        <taxon>Cladocera</taxon>
        <taxon>Anomopoda</taxon>
        <taxon>Daphniidae</taxon>
        <taxon>Daphnia</taxon>
    </lineage>
</organism>
<evidence type="ECO:0000256" key="1">
    <source>
        <dbReference type="SAM" id="Phobius"/>
    </source>
</evidence>
<reference evidence="2 3" key="1">
    <citation type="journal article" date="2011" name="Science">
        <title>The ecoresponsive genome of Daphnia pulex.</title>
        <authorList>
            <person name="Colbourne J.K."/>
            <person name="Pfrender M.E."/>
            <person name="Gilbert D."/>
            <person name="Thomas W.K."/>
            <person name="Tucker A."/>
            <person name="Oakley T.H."/>
            <person name="Tokishita S."/>
            <person name="Aerts A."/>
            <person name="Arnold G.J."/>
            <person name="Basu M.K."/>
            <person name="Bauer D.J."/>
            <person name="Caceres C.E."/>
            <person name="Carmel L."/>
            <person name="Casola C."/>
            <person name="Choi J.H."/>
            <person name="Detter J.C."/>
            <person name="Dong Q."/>
            <person name="Dusheyko S."/>
            <person name="Eads B.D."/>
            <person name="Frohlich T."/>
            <person name="Geiler-Samerotte K.A."/>
            <person name="Gerlach D."/>
            <person name="Hatcher P."/>
            <person name="Jogdeo S."/>
            <person name="Krijgsveld J."/>
            <person name="Kriventseva E.V."/>
            <person name="Kultz D."/>
            <person name="Laforsch C."/>
            <person name="Lindquist E."/>
            <person name="Lopez J."/>
            <person name="Manak J.R."/>
            <person name="Muller J."/>
            <person name="Pangilinan J."/>
            <person name="Patwardhan R.P."/>
            <person name="Pitluck S."/>
            <person name="Pritham E.J."/>
            <person name="Rechtsteiner A."/>
            <person name="Rho M."/>
            <person name="Rogozin I.B."/>
            <person name="Sakarya O."/>
            <person name="Salamov A."/>
            <person name="Schaack S."/>
            <person name="Shapiro H."/>
            <person name="Shiga Y."/>
            <person name="Skalitzky C."/>
            <person name="Smith Z."/>
            <person name="Souvorov A."/>
            <person name="Sung W."/>
            <person name="Tang Z."/>
            <person name="Tsuchiya D."/>
            <person name="Tu H."/>
            <person name="Vos H."/>
            <person name="Wang M."/>
            <person name="Wolf Y.I."/>
            <person name="Yamagata H."/>
            <person name="Yamada T."/>
            <person name="Ye Y."/>
            <person name="Shaw J.R."/>
            <person name="Andrews J."/>
            <person name="Crease T.J."/>
            <person name="Tang H."/>
            <person name="Lucas S.M."/>
            <person name="Robertson H.M."/>
            <person name="Bork P."/>
            <person name="Koonin E.V."/>
            <person name="Zdobnov E.M."/>
            <person name="Grigoriev I.V."/>
            <person name="Lynch M."/>
            <person name="Boore J.L."/>
        </authorList>
    </citation>
    <scope>NUCLEOTIDE SEQUENCE [LARGE SCALE GENOMIC DNA]</scope>
</reference>
<evidence type="ECO:0000313" key="3">
    <source>
        <dbReference type="Proteomes" id="UP000000305"/>
    </source>
</evidence>
<dbReference type="HOGENOM" id="CLU_3126496_0_0_1"/>